<evidence type="ECO:0000256" key="4">
    <source>
        <dbReference type="ARBA" id="ARBA00022553"/>
    </source>
</evidence>
<dbReference type="EMBL" id="FMHG01000002">
    <property type="protein sequence ID" value="SCJ86928.1"/>
    <property type="molecule type" value="Genomic_DNA"/>
</dbReference>
<dbReference type="SUPFAM" id="SSF47384">
    <property type="entry name" value="Homodimeric domain of signal transducing histidine kinase"/>
    <property type="match status" value="1"/>
</dbReference>
<keyword evidence="6" id="KW-0418">Kinase</keyword>
<dbReference type="PROSITE" id="PS50109">
    <property type="entry name" value="HIS_KIN"/>
    <property type="match status" value="1"/>
</dbReference>
<dbReference type="GO" id="GO:0000155">
    <property type="term" value="F:phosphorelay sensor kinase activity"/>
    <property type="evidence" value="ECO:0007669"/>
    <property type="project" value="InterPro"/>
</dbReference>
<sequence length="332" mass="36489">MLRNREIRLLFGSWLAVTAVSCAGGCWRWGLPGLWCGAGCLVLGGLYALFTRYRYRQIAALCDYLAAVYAGGEPLDIRDNREGELSLLKNDIYKIVSILKRQTQQLGADKAYLAEALQNISHQLKTPLTSLFVMTDLLAEPDLPQERRETFLHSTTEQLGRIQWLVSALLRLARIDAAAVDFKKEDMALCALLQRSLAPLRIPAELAGVQLQLDCPPQLHWRGDLSWTAEAVGNIVKNCIEHTPAGGTVALSCRENPLHIALYIRDTGPGIDQADLGRLFERFYKGQGAGPESVGIGLAMAKAILQSQNADVTAGNWEGGAVFTVKLYKQVV</sequence>
<keyword evidence="8" id="KW-0812">Transmembrane</keyword>
<evidence type="ECO:0000256" key="3">
    <source>
        <dbReference type="ARBA" id="ARBA00012438"/>
    </source>
</evidence>
<dbReference type="AlphaFoldDB" id="A0A1C6JY60"/>
<dbReference type="InterPro" id="IPR004358">
    <property type="entry name" value="Sig_transdc_His_kin-like_C"/>
</dbReference>
<dbReference type="PRINTS" id="PR00344">
    <property type="entry name" value="BCTRLSENSOR"/>
</dbReference>
<dbReference type="GO" id="GO:0005886">
    <property type="term" value="C:plasma membrane"/>
    <property type="evidence" value="ECO:0007669"/>
    <property type="project" value="TreeGrafter"/>
</dbReference>
<feature type="transmembrane region" description="Helical" evidence="8">
    <location>
        <begin position="32"/>
        <end position="50"/>
    </location>
</feature>
<keyword evidence="8" id="KW-1133">Transmembrane helix</keyword>
<dbReference type="Gene3D" id="3.30.565.10">
    <property type="entry name" value="Histidine kinase-like ATPase, C-terminal domain"/>
    <property type="match status" value="1"/>
</dbReference>
<dbReference type="InterPro" id="IPR036097">
    <property type="entry name" value="HisK_dim/P_sf"/>
</dbReference>
<keyword evidence="7" id="KW-0902">Two-component regulatory system</keyword>
<dbReference type="GO" id="GO:0016036">
    <property type="term" value="P:cellular response to phosphate starvation"/>
    <property type="evidence" value="ECO:0007669"/>
    <property type="project" value="TreeGrafter"/>
</dbReference>
<proteinExistence type="predicted"/>
<keyword evidence="8" id="KW-0472">Membrane</keyword>
<evidence type="ECO:0000256" key="5">
    <source>
        <dbReference type="ARBA" id="ARBA00022679"/>
    </source>
</evidence>
<evidence type="ECO:0000256" key="1">
    <source>
        <dbReference type="ARBA" id="ARBA00000085"/>
    </source>
</evidence>
<gene>
    <name evidence="10" type="primary">srrB_2</name>
    <name evidence="10" type="ORF">SAMEA3545359_02410</name>
</gene>
<dbReference type="InterPro" id="IPR005467">
    <property type="entry name" value="His_kinase_dom"/>
</dbReference>
<dbReference type="PANTHER" id="PTHR45453:SF1">
    <property type="entry name" value="PHOSPHATE REGULON SENSOR PROTEIN PHOR"/>
    <property type="match status" value="1"/>
</dbReference>
<evidence type="ECO:0000256" key="6">
    <source>
        <dbReference type="ARBA" id="ARBA00022777"/>
    </source>
</evidence>
<protein>
    <recommendedName>
        <fullName evidence="3">histidine kinase</fullName>
        <ecNumber evidence="3">2.7.13.3</ecNumber>
    </recommendedName>
</protein>
<name>A0A1C6JY60_9FIRM</name>
<evidence type="ECO:0000313" key="10">
    <source>
        <dbReference type="EMBL" id="SCJ86928.1"/>
    </source>
</evidence>
<dbReference type="InterPro" id="IPR050351">
    <property type="entry name" value="BphY/WalK/GraS-like"/>
</dbReference>
<dbReference type="PANTHER" id="PTHR45453">
    <property type="entry name" value="PHOSPHATE REGULON SENSOR PROTEIN PHOR"/>
    <property type="match status" value="1"/>
</dbReference>
<comment type="subcellular location">
    <subcellularLocation>
        <location evidence="2">Membrane</location>
    </subcellularLocation>
</comment>
<dbReference type="InterPro" id="IPR003594">
    <property type="entry name" value="HATPase_dom"/>
</dbReference>
<dbReference type="PROSITE" id="PS51257">
    <property type="entry name" value="PROKAR_LIPOPROTEIN"/>
    <property type="match status" value="1"/>
</dbReference>
<dbReference type="Pfam" id="PF00512">
    <property type="entry name" value="HisKA"/>
    <property type="match status" value="1"/>
</dbReference>
<dbReference type="CDD" id="cd00075">
    <property type="entry name" value="HATPase"/>
    <property type="match status" value="1"/>
</dbReference>
<dbReference type="Gene3D" id="1.10.287.130">
    <property type="match status" value="1"/>
</dbReference>
<evidence type="ECO:0000256" key="7">
    <source>
        <dbReference type="ARBA" id="ARBA00023012"/>
    </source>
</evidence>
<dbReference type="SMART" id="SM00387">
    <property type="entry name" value="HATPase_c"/>
    <property type="match status" value="1"/>
</dbReference>
<dbReference type="InterPro" id="IPR036890">
    <property type="entry name" value="HATPase_C_sf"/>
</dbReference>
<dbReference type="InterPro" id="IPR003661">
    <property type="entry name" value="HisK_dim/P_dom"/>
</dbReference>
<dbReference type="SUPFAM" id="SSF55874">
    <property type="entry name" value="ATPase domain of HSP90 chaperone/DNA topoisomerase II/histidine kinase"/>
    <property type="match status" value="1"/>
</dbReference>
<reference evidence="10" key="1">
    <citation type="submission" date="2015-09" db="EMBL/GenBank/DDBJ databases">
        <authorList>
            <consortium name="Pathogen Informatics"/>
        </authorList>
    </citation>
    <scope>NUCLEOTIDE SEQUENCE</scope>
    <source>
        <strain evidence="10">2789STDY5834896</strain>
    </source>
</reference>
<evidence type="ECO:0000256" key="2">
    <source>
        <dbReference type="ARBA" id="ARBA00004370"/>
    </source>
</evidence>
<keyword evidence="5 10" id="KW-0808">Transferase</keyword>
<evidence type="ECO:0000259" key="9">
    <source>
        <dbReference type="PROSITE" id="PS50109"/>
    </source>
</evidence>
<dbReference type="CDD" id="cd00082">
    <property type="entry name" value="HisKA"/>
    <property type="match status" value="1"/>
</dbReference>
<dbReference type="Pfam" id="PF02518">
    <property type="entry name" value="HATPase_c"/>
    <property type="match status" value="1"/>
</dbReference>
<organism evidence="10">
    <name type="scientific">uncultured Anaerotruncus sp</name>
    <dbReference type="NCBI Taxonomy" id="905011"/>
    <lineage>
        <taxon>Bacteria</taxon>
        <taxon>Bacillati</taxon>
        <taxon>Bacillota</taxon>
        <taxon>Clostridia</taxon>
        <taxon>Eubacteriales</taxon>
        <taxon>Oscillospiraceae</taxon>
        <taxon>Anaerotruncus</taxon>
        <taxon>environmental samples</taxon>
    </lineage>
</organism>
<accession>A0A1C6JY60</accession>
<keyword evidence="4" id="KW-0597">Phosphoprotein</keyword>
<dbReference type="EC" id="2.7.13.3" evidence="3"/>
<comment type="catalytic activity">
    <reaction evidence="1">
        <text>ATP + protein L-histidine = ADP + protein N-phospho-L-histidine.</text>
        <dbReference type="EC" id="2.7.13.3"/>
    </reaction>
</comment>
<feature type="domain" description="Histidine kinase" evidence="9">
    <location>
        <begin position="119"/>
        <end position="331"/>
    </location>
</feature>
<dbReference type="SMART" id="SM00388">
    <property type="entry name" value="HisKA"/>
    <property type="match status" value="1"/>
</dbReference>
<evidence type="ECO:0000256" key="8">
    <source>
        <dbReference type="SAM" id="Phobius"/>
    </source>
</evidence>
<dbReference type="GO" id="GO:0004721">
    <property type="term" value="F:phosphoprotein phosphatase activity"/>
    <property type="evidence" value="ECO:0007669"/>
    <property type="project" value="TreeGrafter"/>
</dbReference>